<evidence type="ECO:0000256" key="1">
    <source>
        <dbReference type="ARBA" id="ARBA00022691"/>
    </source>
</evidence>
<dbReference type="EMBL" id="LWLG01000013">
    <property type="protein sequence ID" value="OAQ20265.1"/>
    <property type="molecule type" value="Genomic_DNA"/>
</dbReference>
<comment type="caution">
    <text evidence="7">The sequence shown here is derived from an EMBL/GenBank/DDBJ whole genome shotgun (WGS) entry which is preliminary data.</text>
</comment>
<dbReference type="STRING" id="999894.TDIS_1620"/>
<dbReference type="AlphaFoldDB" id="A0A179D2H4"/>
<evidence type="ECO:0000256" key="3">
    <source>
        <dbReference type="ARBA" id="ARBA00023004"/>
    </source>
</evidence>
<evidence type="ECO:0000256" key="2">
    <source>
        <dbReference type="ARBA" id="ARBA00022723"/>
    </source>
</evidence>
<organism evidence="7 8">
    <name type="scientific">Thermosulfurimonas dismutans</name>
    <dbReference type="NCBI Taxonomy" id="999894"/>
    <lineage>
        <taxon>Bacteria</taxon>
        <taxon>Pseudomonadati</taxon>
        <taxon>Thermodesulfobacteriota</taxon>
        <taxon>Thermodesulfobacteria</taxon>
        <taxon>Thermodesulfobacteriales</taxon>
        <taxon>Thermodesulfobacteriaceae</taxon>
        <taxon>Thermosulfurimonas</taxon>
    </lineage>
</organism>
<dbReference type="SFLD" id="SFLDG01099">
    <property type="entry name" value="Uncharacterised_Radical_SAM_Su"/>
    <property type="match status" value="1"/>
</dbReference>
<keyword evidence="3 5" id="KW-0408">Iron</keyword>
<sequence length="315" mass="35250">MRPETDKKLSAVRKALGALREALSDCKLCPWCCGVDRSAGERGKCGLPAGPVVSGYEPHFGEEACLVGEGGSGAVFFTGCNLFCVFCQTWEISREGRGREVTVEELAKIFLELKAQGCENLNLITPTPQIPVILEALERALFEGFDLPVIYNTGGYERVEVLKALSGVVDIYLPDFKVWNPEVAERFLGAKDYPEVARKAIKEMHRQVGNLQLDERGKARSGLLVRHLVLPEGLSGTAEVMRFLVQEISPYITVNLMGHYHPEGEAYRHPPLDRPLFEREWQKAIEEAQKAGIFNFDRTHWPLLPLILLDNSNER</sequence>
<name>A0A179D2H4_9BACT</name>
<keyword evidence="2 5" id="KW-0479">Metal-binding</keyword>
<dbReference type="Pfam" id="PF04055">
    <property type="entry name" value="Radical_SAM"/>
    <property type="match status" value="1"/>
</dbReference>
<dbReference type="InterPro" id="IPR007197">
    <property type="entry name" value="rSAM"/>
</dbReference>
<dbReference type="GO" id="GO:0051536">
    <property type="term" value="F:iron-sulfur cluster binding"/>
    <property type="evidence" value="ECO:0007669"/>
    <property type="project" value="UniProtKB-KW"/>
</dbReference>
<feature type="domain" description="Radical SAM core" evidence="6">
    <location>
        <begin position="76"/>
        <end position="206"/>
    </location>
</feature>
<evidence type="ECO:0000313" key="7">
    <source>
        <dbReference type="EMBL" id="OAQ20265.1"/>
    </source>
</evidence>
<accession>A0A179D2H4</accession>
<dbReference type="InterPro" id="IPR040085">
    <property type="entry name" value="MJ0674-like"/>
</dbReference>
<reference evidence="7 8" key="1">
    <citation type="submission" date="2016-04" db="EMBL/GenBank/DDBJ databases">
        <title>Genome analysis of Thermosulfurimonas dismutans, the first thermophilic sulfur-disproportionating bacterium of the phylum Thermodesulfobacteria.</title>
        <authorList>
            <person name="Mardanov A.V."/>
            <person name="Beletsky A.V."/>
            <person name="Kadnikov V.V."/>
            <person name="Slobodkin A.I."/>
            <person name="Ravin N.V."/>
        </authorList>
    </citation>
    <scope>NUCLEOTIDE SEQUENCE [LARGE SCALE GENOMIC DNA]</scope>
    <source>
        <strain evidence="7 8">S95</strain>
    </source>
</reference>
<dbReference type="SFLD" id="SFLDS00029">
    <property type="entry name" value="Radical_SAM"/>
    <property type="match status" value="1"/>
</dbReference>
<comment type="cofactor">
    <cofactor evidence="5">
        <name>[4Fe-4S] cluster</name>
        <dbReference type="ChEBI" id="CHEBI:49883"/>
    </cofactor>
    <text evidence="5">Binds 1 [4Fe-4S] cluster. The cluster is coordinated with 3 cysteines and an exchangeable S-adenosyl-L-methionine.</text>
</comment>
<protein>
    <submittedName>
        <fullName evidence="7">Radical SAM domain protein</fullName>
    </submittedName>
</protein>
<keyword evidence="4 5" id="KW-0411">Iron-sulfur</keyword>
<evidence type="ECO:0000256" key="4">
    <source>
        <dbReference type="ARBA" id="ARBA00023014"/>
    </source>
</evidence>
<dbReference type="Proteomes" id="UP000078390">
    <property type="component" value="Unassembled WGS sequence"/>
</dbReference>
<dbReference type="PANTHER" id="PTHR43075">
    <property type="entry name" value="FORMATE LYASE ACTIVATING ENZYME, PUTATIVE (AFU_ORTHOLOGUE AFUA_2G15630)-RELATED"/>
    <property type="match status" value="1"/>
</dbReference>
<evidence type="ECO:0000256" key="5">
    <source>
        <dbReference type="PIRSR" id="PIRSR004869-50"/>
    </source>
</evidence>
<keyword evidence="1 5" id="KW-0949">S-adenosyl-L-methionine</keyword>
<dbReference type="InterPro" id="IPR058240">
    <property type="entry name" value="rSAM_sf"/>
</dbReference>
<gene>
    <name evidence="7" type="ORF">TDIS_1620</name>
</gene>
<dbReference type="RefSeq" id="WP_068671134.1">
    <property type="nucleotide sequence ID" value="NZ_LWLG01000013.1"/>
</dbReference>
<dbReference type="GO" id="GO:0003824">
    <property type="term" value="F:catalytic activity"/>
    <property type="evidence" value="ECO:0007669"/>
    <property type="project" value="InterPro"/>
</dbReference>
<dbReference type="Gene3D" id="3.20.20.70">
    <property type="entry name" value="Aldolase class I"/>
    <property type="match status" value="1"/>
</dbReference>
<evidence type="ECO:0000313" key="8">
    <source>
        <dbReference type="Proteomes" id="UP000078390"/>
    </source>
</evidence>
<feature type="binding site" evidence="5">
    <location>
        <position position="84"/>
    </location>
    <ligand>
        <name>[4Fe-4S] cluster</name>
        <dbReference type="ChEBI" id="CHEBI:49883"/>
        <note>4Fe-4S-S-AdoMet</note>
    </ligand>
</feature>
<proteinExistence type="predicted"/>
<dbReference type="PANTHER" id="PTHR43075:SF1">
    <property type="entry name" value="FORMATE LYASE ACTIVATING ENZYME, PUTATIVE (AFU_ORTHOLOGUE AFUA_2G15630)-RELATED"/>
    <property type="match status" value="1"/>
</dbReference>
<dbReference type="PATRIC" id="fig|999894.6.peg.1618"/>
<dbReference type="PIRSF" id="PIRSF004869">
    <property type="entry name" value="PflX_prd"/>
    <property type="match status" value="1"/>
</dbReference>
<dbReference type="OrthoDB" id="9782387at2"/>
<dbReference type="SUPFAM" id="SSF102114">
    <property type="entry name" value="Radical SAM enzymes"/>
    <property type="match status" value="1"/>
</dbReference>
<dbReference type="GO" id="GO:0046872">
    <property type="term" value="F:metal ion binding"/>
    <property type="evidence" value="ECO:0007669"/>
    <property type="project" value="UniProtKB-KW"/>
</dbReference>
<dbReference type="InterPro" id="IPR016431">
    <property type="entry name" value="Pyrv-formate_lyase-activ_prd"/>
</dbReference>
<keyword evidence="8" id="KW-1185">Reference proteome</keyword>
<feature type="binding site" evidence="5">
    <location>
        <position position="80"/>
    </location>
    <ligand>
        <name>[4Fe-4S] cluster</name>
        <dbReference type="ChEBI" id="CHEBI:49883"/>
        <note>4Fe-4S-S-AdoMet</note>
    </ligand>
</feature>
<feature type="binding site" evidence="5">
    <location>
        <position position="87"/>
    </location>
    <ligand>
        <name>[4Fe-4S] cluster</name>
        <dbReference type="ChEBI" id="CHEBI:49883"/>
        <note>4Fe-4S-S-AdoMet</note>
    </ligand>
</feature>
<evidence type="ECO:0000259" key="6">
    <source>
        <dbReference type="Pfam" id="PF04055"/>
    </source>
</evidence>
<dbReference type="InterPro" id="IPR013785">
    <property type="entry name" value="Aldolase_TIM"/>
</dbReference>
<dbReference type="CDD" id="cd01335">
    <property type="entry name" value="Radical_SAM"/>
    <property type="match status" value="1"/>
</dbReference>